<evidence type="ECO:0000313" key="6">
    <source>
        <dbReference type="Proteomes" id="UP000433101"/>
    </source>
</evidence>
<feature type="domain" description="Prohead serine protease" evidence="4">
    <location>
        <begin position="2"/>
        <end position="128"/>
    </location>
</feature>
<keyword evidence="3" id="KW-0378">Hydrolase</keyword>
<keyword evidence="6" id="KW-1185">Reference proteome</keyword>
<dbReference type="Pfam" id="PF04586">
    <property type="entry name" value="Peptidase_S78"/>
    <property type="match status" value="1"/>
</dbReference>
<name>A0A7X3LVC3_9HYPH</name>
<dbReference type="AlphaFoldDB" id="A0A7X3LVC3"/>
<dbReference type="NCBIfam" id="TIGR01543">
    <property type="entry name" value="proheadase_HK97"/>
    <property type="match status" value="1"/>
</dbReference>
<protein>
    <submittedName>
        <fullName evidence="5">HK97 family phage prohead protease</fullName>
    </submittedName>
</protein>
<sequence length="199" mass="22000">MVEGYASLFGIADEGGDIVRAGAFRRSLRRRGAGRVRMLWQHDPARPVGVWDEIREDARGLYVRGRLIPGVAQAEDALRLIASGALDGLSIGFRARRAVRDPRSGLRRLYEIDLWEISLVTFPQQDFARLTKSGPEHIPRNPDRVSRHGYAQGFGLGANSCHERAPAFVESALTRRFSPAISLEHGGGCVRSASHFKKA</sequence>
<organism evidence="5 6">
    <name type="scientific">Stappia sediminis</name>
    <dbReference type="NCBI Taxonomy" id="2692190"/>
    <lineage>
        <taxon>Bacteria</taxon>
        <taxon>Pseudomonadati</taxon>
        <taxon>Pseudomonadota</taxon>
        <taxon>Alphaproteobacteria</taxon>
        <taxon>Hyphomicrobiales</taxon>
        <taxon>Stappiaceae</taxon>
        <taxon>Stappia</taxon>
    </lineage>
</organism>
<comment type="caution">
    <text evidence="5">The sequence shown here is derived from an EMBL/GenBank/DDBJ whole genome shotgun (WGS) entry which is preliminary data.</text>
</comment>
<accession>A0A7X3LVC3</accession>
<keyword evidence="1" id="KW-1188">Viral release from host cell</keyword>
<reference evidence="5 6" key="1">
    <citation type="submission" date="2019-12" db="EMBL/GenBank/DDBJ databases">
        <authorList>
            <person name="Li M."/>
        </authorList>
    </citation>
    <scope>NUCLEOTIDE SEQUENCE [LARGE SCALE GENOMIC DNA]</scope>
    <source>
        <strain evidence="5 6">GBMRC 2046</strain>
    </source>
</reference>
<evidence type="ECO:0000256" key="2">
    <source>
        <dbReference type="ARBA" id="ARBA00022670"/>
    </source>
</evidence>
<evidence type="ECO:0000313" key="5">
    <source>
        <dbReference type="EMBL" id="MXN65710.1"/>
    </source>
</evidence>
<evidence type="ECO:0000256" key="3">
    <source>
        <dbReference type="ARBA" id="ARBA00022801"/>
    </source>
</evidence>
<dbReference type="InterPro" id="IPR054613">
    <property type="entry name" value="Peptidase_S78_dom"/>
</dbReference>
<dbReference type="Proteomes" id="UP000433101">
    <property type="component" value="Unassembled WGS sequence"/>
</dbReference>
<dbReference type="InterPro" id="IPR006433">
    <property type="entry name" value="Prohead_protease"/>
</dbReference>
<dbReference type="SUPFAM" id="SSF50789">
    <property type="entry name" value="Herpes virus serine proteinase, assemblin"/>
    <property type="match status" value="1"/>
</dbReference>
<dbReference type="GO" id="GO:0006508">
    <property type="term" value="P:proteolysis"/>
    <property type="evidence" value="ECO:0007669"/>
    <property type="project" value="UniProtKB-KW"/>
</dbReference>
<keyword evidence="2 5" id="KW-0645">Protease</keyword>
<evidence type="ECO:0000259" key="4">
    <source>
        <dbReference type="Pfam" id="PF04586"/>
    </source>
</evidence>
<dbReference type="EMBL" id="WUMV01000006">
    <property type="protein sequence ID" value="MXN65710.1"/>
    <property type="molecule type" value="Genomic_DNA"/>
</dbReference>
<gene>
    <name evidence="5" type="ORF">GR183_12415</name>
</gene>
<dbReference type="GO" id="GO:0008233">
    <property type="term" value="F:peptidase activity"/>
    <property type="evidence" value="ECO:0007669"/>
    <property type="project" value="UniProtKB-KW"/>
</dbReference>
<evidence type="ECO:0000256" key="1">
    <source>
        <dbReference type="ARBA" id="ARBA00022612"/>
    </source>
</evidence>
<proteinExistence type="predicted"/>